<sequence>TAKEDGEEKPAEKKESRYRVVISKWDDEKADRVDRPVDTEDKDDKKSSSDRAFTFRRVQQIEGKNISYSETKIESPPLQDLLGKIMESRTGEKSVTEMYSPFRDLIHEWSEAEKATESQEDDSEDDKLAREDLKELLKIISESSGIEKLTRYFKEREQLRKDKKIRHETLWTLFPAGAFIVARPFLGVEQVLFVQSTDVLSMNTLDDNEEDPFQVVCYMYDWDGEHFNRVPVTLEIDYFKDKKSIIELPFFPLEFYETEGCTSEEAVQSLKDRLVERGRKYRELCVAPRGMKMFRYEGPACYQRNSGIFRSVAASGDDDDSRSQTTMVESTSGVSSESTISRTEVKGTVMVDFKSYFAYSSQSAPILGDKKVYDGANECNCADCRATKSKAKVYRYDWDRKTSSTGLTEEQFMCCPPRVLGYSMEKKGWMQLQVSKVRTWDQSEEQSQIFHKKLQLNDTHKQLIEKSVRAHETGKSKDGRGGIQGIDDFAEGKGKGLTILLYGVPGVGKTLTAESVAILARKPLFSVGVSDIGTEGSKVEENLQKIFDLAGLWEAVLLFDEADVFLESRGRSGDTDLRRNAMVSVLLRVLEYYEGILILTTNRMRTFDIAVQSRIHLAIKYDDLSKSQREKIFMAFLDQLNDKYLVDDFSEVKEWVEVDGCEFDFNGRQIRNVVSTAMGLARAEN</sequence>
<evidence type="ECO:0000313" key="3">
    <source>
        <dbReference type="EMBL" id="KAF2086542.1"/>
    </source>
</evidence>
<organism evidence="3 4">
    <name type="scientific">Saccharata proteae CBS 121410</name>
    <dbReference type="NCBI Taxonomy" id="1314787"/>
    <lineage>
        <taxon>Eukaryota</taxon>
        <taxon>Fungi</taxon>
        <taxon>Dikarya</taxon>
        <taxon>Ascomycota</taxon>
        <taxon>Pezizomycotina</taxon>
        <taxon>Dothideomycetes</taxon>
        <taxon>Dothideomycetes incertae sedis</taxon>
        <taxon>Botryosphaeriales</taxon>
        <taxon>Saccharataceae</taxon>
        <taxon>Saccharata</taxon>
    </lineage>
</organism>
<dbReference type="SUPFAM" id="SSF52540">
    <property type="entry name" value="P-loop containing nucleoside triphosphate hydrolases"/>
    <property type="match status" value="1"/>
</dbReference>
<comment type="caution">
    <text evidence="3">The sequence shown here is derived from an EMBL/GenBank/DDBJ whole genome shotgun (WGS) entry which is preliminary data.</text>
</comment>
<evidence type="ECO:0000256" key="1">
    <source>
        <dbReference type="SAM" id="MobiDB-lite"/>
    </source>
</evidence>
<dbReference type="GO" id="GO:0005524">
    <property type="term" value="F:ATP binding"/>
    <property type="evidence" value="ECO:0007669"/>
    <property type="project" value="InterPro"/>
</dbReference>
<keyword evidence="4" id="KW-1185">Reference proteome</keyword>
<feature type="non-terminal residue" evidence="3">
    <location>
        <position position="685"/>
    </location>
</feature>
<feature type="compositionally biased region" description="Low complexity" evidence="1">
    <location>
        <begin position="325"/>
        <end position="339"/>
    </location>
</feature>
<gene>
    <name evidence="3" type="ORF">K490DRAFT_2373</name>
</gene>
<dbReference type="InterPro" id="IPR027417">
    <property type="entry name" value="P-loop_NTPase"/>
</dbReference>
<keyword evidence="3" id="KW-0378">Hydrolase</keyword>
<feature type="compositionally biased region" description="Basic and acidic residues" evidence="1">
    <location>
        <begin position="29"/>
        <end position="49"/>
    </location>
</feature>
<dbReference type="GO" id="GO:0016887">
    <property type="term" value="F:ATP hydrolysis activity"/>
    <property type="evidence" value="ECO:0007669"/>
    <property type="project" value="InterPro"/>
</dbReference>
<proteinExistence type="predicted"/>
<dbReference type="EMBL" id="ML978724">
    <property type="protein sequence ID" value="KAF2086542.1"/>
    <property type="molecule type" value="Genomic_DNA"/>
</dbReference>
<feature type="region of interest" description="Disordered" evidence="1">
    <location>
        <begin position="29"/>
        <end position="51"/>
    </location>
</feature>
<feature type="non-terminal residue" evidence="3">
    <location>
        <position position="1"/>
    </location>
</feature>
<dbReference type="InterPro" id="IPR003959">
    <property type="entry name" value="ATPase_AAA_core"/>
</dbReference>
<feature type="region of interest" description="Disordered" evidence="1">
    <location>
        <begin position="314"/>
        <end position="339"/>
    </location>
</feature>
<dbReference type="InterPro" id="IPR003593">
    <property type="entry name" value="AAA+_ATPase"/>
</dbReference>
<dbReference type="Gene3D" id="3.40.50.300">
    <property type="entry name" value="P-loop containing nucleotide triphosphate hydrolases"/>
    <property type="match status" value="1"/>
</dbReference>
<feature type="domain" description="AAA+ ATPase" evidence="2">
    <location>
        <begin position="495"/>
        <end position="623"/>
    </location>
</feature>
<evidence type="ECO:0000259" key="2">
    <source>
        <dbReference type="SMART" id="SM00382"/>
    </source>
</evidence>
<dbReference type="AlphaFoldDB" id="A0A9P4HTE7"/>
<dbReference type="InterPro" id="IPR054289">
    <property type="entry name" value="DUF7025"/>
</dbReference>
<dbReference type="PANTHER" id="PTHR46411:SF3">
    <property type="entry name" value="AAA+ ATPASE DOMAIN-CONTAINING PROTEIN"/>
    <property type="match status" value="1"/>
</dbReference>
<reference evidence="3" key="1">
    <citation type="journal article" date="2020" name="Stud. Mycol.">
        <title>101 Dothideomycetes genomes: a test case for predicting lifestyles and emergence of pathogens.</title>
        <authorList>
            <person name="Haridas S."/>
            <person name="Albert R."/>
            <person name="Binder M."/>
            <person name="Bloem J."/>
            <person name="Labutti K."/>
            <person name="Salamov A."/>
            <person name="Andreopoulos B."/>
            <person name="Baker S."/>
            <person name="Barry K."/>
            <person name="Bills G."/>
            <person name="Bluhm B."/>
            <person name="Cannon C."/>
            <person name="Castanera R."/>
            <person name="Culley D."/>
            <person name="Daum C."/>
            <person name="Ezra D."/>
            <person name="Gonzalez J."/>
            <person name="Henrissat B."/>
            <person name="Kuo A."/>
            <person name="Liang C."/>
            <person name="Lipzen A."/>
            <person name="Lutzoni F."/>
            <person name="Magnuson J."/>
            <person name="Mondo S."/>
            <person name="Nolan M."/>
            <person name="Ohm R."/>
            <person name="Pangilinan J."/>
            <person name="Park H.-J."/>
            <person name="Ramirez L."/>
            <person name="Alfaro M."/>
            <person name="Sun H."/>
            <person name="Tritt A."/>
            <person name="Yoshinaga Y."/>
            <person name="Zwiers L.-H."/>
            <person name="Turgeon B."/>
            <person name="Goodwin S."/>
            <person name="Spatafora J."/>
            <person name="Crous P."/>
            <person name="Grigoriev I."/>
        </authorList>
    </citation>
    <scope>NUCLEOTIDE SEQUENCE</scope>
    <source>
        <strain evidence="3">CBS 121410</strain>
    </source>
</reference>
<dbReference type="PANTHER" id="PTHR46411">
    <property type="entry name" value="FAMILY ATPASE, PUTATIVE-RELATED"/>
    <property type="match status" value="1"/>
</dbReference>
<protein>
    <submittedName>
        <fullName evidence="3">P-loop containing nucleoside triphosphate hydrolase protein</fullName>
    </submittedName>
</protein>
<evidence type="ECO:0000313" key="4">
    <source>
        <dbReference type="Proteomes" id="UP000799776"/>
    </source>
</evidence>
<dbReference type="CDD" id="cd19481">
    <property type="entry name" value="RecA-like_protease"/>
    <property type="match status" value="1"/>
</dbReference>
<name>A0A9P4HTE7_9PEZI</name>
<dbReference type="Pfam" id="PF22942">
    <property type="entry name" value="DUF7025"/>
    <property type="match status" value="1"/>
</dbReference>
<dbReference type="SMART" id="SM00382">
    <property type="entry name" value="AAA"/>
    <property type="match status" value="1"/>
</dbReference>
<dbReference type="Pfam" id="PF00004">
    <property type="entry name" value="AAA"/>
    <property type="match status" value="1"/>
</dbReference>
<accession>A0A9P4HTE7</accession>
<dbReference type="Proteomes" id="UP000799776">
    <property type="component" value="Unassembled WGS sequence"/>
</dbReference>
<dbReference type="OrthoDB" id="10042665at2759"/>